<keyword evidence="1" id="KW-1133">Transmembrane helix</keyword>
<accession>A0A8E1V7L2</accession>
<dbReference type="AlphaFoldDB" id="A0A8E1V7L2"/>
<protein>
    <submittedName>
        <fullName evidence="2">Uncharacterized protein</fullName>
    </submittedName>
</protein>
<evidence type="ECO:0000313" key="2">
    <source>
        <dbReference type="EMBL" id="KTS67077.1"/>
    </source>
</evidence>
<comment type="caution">
    <text evidence="2">The sequence shown here is derived from an EMBL/GenBank/DDBJ whole genome shotgun (WGS) entry which is preliminary data.</text>
</comment>
<feature type="transmembrane region" description="Helical" evidence="1">
    <location>
        <begin position="33"/>
        <end position="54"/>
    </location>
</feature>
<organism evidence="2 3">
    <name type="scientific">Pantoea dispersa</name>
    <dbReference type="NCBI Taxonomy" id="59814"/>
    <lineage>
        <taxon>Bacteria</taxon>
        <taxon>Pseudomonadati</taxon>
        <taxon>Pseudomonadota</taxon>
        <taxon>Gammaproteobacteria</taxon>
        <taxon>Enterobacterales</taxon>
        <taxon>Erwiniaceae</taxon>
        <taxon>Pantoea</taxon>
    </lineage>
</organism>
<proteinExistence type="predicted"/>
<evidence type="ECO:0000313" key="3">
    <source>
        <dbReference type="Proteomes" id="UP000071979"/>
    </source>
</evidence>
<name>A0A8E1V7L2_9GAMM</name>
<reference evidence="2 3" key="1">
    <citation type="journal article" date="2016" name="Front. Microbiol.">
        <title>Genomic Resource of Rice Seed Associated Bacteria.</title>
        <authorList>
            <person name="Midha S."/>
            <person name="Bansal K."/>
            <person name="Sharma S."/>
            <person name="Kumar N."/>
            <person name="Patil P.P."/>
            <person name="Chaudhry V."/>
            <person name="Patil P.B."/>
        </authorList>
    </citation>
    <scope>NUCLEOTIDE SEQUENCE [LARGE SCALE GENOMIC DNA]</scope>
    <source>
        <strain evidence="2 3">SA3</strain>
    </source>
</reference>
<sequence length="75" mass="7996">MRHRVAPTVLPLQAHPALLSGIARRIVKLLIELLLQCFTPVAGGAVSIALRLALIGQAGGRRGHLLAGAEPHHHY</sequence>
<gene>
    <name evidence="2" type="ORF">SA3R_14165</name>
</gene>
<evidence type="ECO:0000256" key="1">
    <source>
        <dbReference type="SAM" id="Phobius"/>
    </source>
</evidence>
<keyword evidence="1" id="KW-0812">Transmembrane</keyword>
<dbReference type="Proteomes" id="UP000071979">
    <property type="component" value="Unassembled WGS sequence"/>
</dbReference>
<dbReference type="EMBL" id="LDSE01000026">
    <property type="protein sequence ID" value="KTS67077.1"/>
    <property type="molecule type" value="Genomic_DNA"/>
</dbReference>
<keyword evidence="1" id="KW-0472">Membrane</keyword>